<protein>
    <submittedName>
        <fullName evidence="7">Polysaccharide biosynthesis protein</fullName>
    </submittedName>
</protein>
<dbReference type="PANTHER" id="PTHR30250:SF26">
    <property type="entry name" value="PSMA PROTEIN"/>
    <property type="match status" value="1"/>
</dbReference>
<feature type="transmembrane region" description="Helical" evidence="6">
    <location>
        <begin position="271"/>
        <end position="292"/>
    </location>
</feature>
<feature type="transmembrane region" description="Helical" evidence="6">
    <location>
        <begin position="164"/>
        <end position="185"/>
    </location>
</feature>
<evidence type="ECO:0000313" key="8">
    <source>
        <dbReference type="Proteomes" id="UP000005709"/>
    </source>
</evidence>
<keyword evidence="2" id="KW-1003">Cell membrane</keyword>
<evidence type="ECO:0000256" key="1">
    <source>
        <dbReference type="ARBA" id="ARBA00004651"/>
    </source>
</evidence>
<feature type="transmembrane region" description="Helical" evidence="6">
    <location>
        <begin position="49"/>
        <end position="74"/>
    </location>
</feature>
<dbReference type="InterPro" id="IPR050833">
    <property type="entry name" value="Poly_Biosynth_Transport"/>
</dbReference>
<feature type="transmembrane region" description="Helical" evidence="6">
    <location>
        <begin position="95"/>
        <end position="120"/>
    </location>
</feature>
<gene>
    <name evidence="7" type="ORF">CAMGR0001_2020</name>
</gene>
<evidence type="ECO:0000313" key="7">
    <source>
        <dbReference type="EMBL" id="EEV16322.1"/>
    </source>
</evidence>
<keyword evidence="5 6" id="KW-0472">Membrane</keyword>
<keyword evidence="4 6" id="KW-1133">Transmembrane helix</keyword>
<dbReference type="InterPro" id="IPR002797">
    <property type="entry name" value="Polysacc_synth"/>
</dbReference>
<reference evidence="7 8" key="1">
    <citation type="submission" date="2009-07" db="EMBL/GenBank/DDBJ databases">
        <authorList>
            <person name="Madupu R."/>
            <person name="Sebastian Y."/>
            <person name="Durkin A.S."/>
            <person name="Torralba M."/>
            <person name="Methe B."/>
            <person name="Sutton G.G."/>
            <person name="Strausberg R.L."/>
            <person name="Nelson K.E."/>
        </authorList>
    </citation>
    <scope>NUCLEOTIDE SEQUENCE [LARGE SCALE GENOMIC DNA]</scope>
    <source>
        <strain evidence="7 8">RM3268</strain>
    </source>
</reference>
<keyword evidence="8" id="KW-1185">Reference proteome</keyword>
<evidence type="ECO:0000256" key="5">
    <source>
        <dbReference type="ARBA" id="ARBA00023136"/>
    </source>
</evidence>
<evidence type="ECO:0000256" key="6">
    <source>
        <dbReference type="SAM" id="Phobius"/>
    </source>
</evidence>
<sequence length="512" mass="55250">MLKILNAPEAAQRKLGVVLSYVNIFVSTILTLVYTPFFLRALGQSEFGLYSLASSVIGYLAILDLGFGNAVTVYTAKYASSGEVERMHKLHGTIFSVYLVMSAVIVLAGAALLANLHAIFGAKLSTSEMGEIRIMLMLLTANLAISFPFSIYSSILTAHENFVFIKLIGIFRTIALPLAAVPALLLGYKAIAIVIIATAVNLICVAADFIYCKRKVSPVISVRNFDAPTLKQIFGYSFFIFLGIVVDQVNWNVDNFILGAVAGATAVSTYAVASTINATFVTLSLTISGVMLPKIAKMVSANSTDSELSAEFIKIGRLQFYVIFFIASLLVIFGREFIVLWAGANYEISYAIALILVLPVSVPLIQNLGLAVLQAKNKVKFRSIAAFCVTLVNIAISIPLAKAYGGVGAACGTAFAITLLNICVMNIYYSRVIGLDIAKFWRNIGAMVVKFAPAIAVSLAINYALDLRGVSFLLICGGLYSAMFVLSAYFWAMNDYERAIFGGIAAKIRRRA</sequence>
<dbReference type="AlphaFoldDB" id="C8PLL0"/>
<feature type="transmembrane region" description="Helical" evidence="6">
    <location>
        <begin position="384"/>
        <end position="401"/>
    </location>
</feature>
<dbReference type="GO" id="GO:0005886">
    <property type="term" value="C:plasma membrane"/>
    <property type="evidence" value="ECO:0007669"/>
    <property type="project" value="UniProtKB-SubCell"/>
</dbReference>
<evidence type="ECO:0000256" key="4">
    <source>
        <dbReference type="ARBA" id="ARBA00022989"/>
    </source>
</evidence>
<evidence type="ECO:0000256" key="2">
    <source>
        <dbReference type="ARBA" id="ARBA00022475"/>
    </source>
</evidence>
<feature type="transmembrane region" description="Helical" evidence="6">
    <location>
        <begin position="471"/>
        <end position="492"/>
    </location>
</feature>
<dbReference type="PANTHER" id="PTHR30250">
    <property type="entry name" value="PST FAMILY PREDICTED COLANIC ACID TRANSPORTER"/>
    <property type="match status" value="1"/>
</dbReference>
<dbReference type="Pfam" id="PF01943">
    <property type="entry name" value="Polysacc_synt"/>
    <property type="match status" value="1"/>
</dbReference>
<comment type="subcellular location">
    <subcellularLocation>
        <location evidence="1">Cell membrane</location>
        <topology evidence="1">Multi-pass membrane protein</topology>
    </subcellularLocation>
</comment>
<comment type="caution">
    <text evidence="7">The sequence shown here is derived from an EMBL/GenBank/DDBJ whole genome shotgun (WGS) entry which is preliminary data.</text>
</comment>
<name>C8PLL0_9BACT</name>
<proteinExistence type="predicted"/>
<feature type="transmembrane region" description="Helical" evidence="6">
    <location>
        <begin position="320"/>
        <end position="342"/>
    </location>
</feature>
<feature type="transmembrane region" description="Helical" evidence="6">
    <location>
        <begin position="21"/>
        <end position="43"/>
    </location>
</feature>
<dbReference type="STRING" id="824.CGRAC_1497"/>
<dbReference type="EMBL" id="ACYG01000032">
    <property type="protein sequence ID" value="EEV16322.1"/>
    <property type="molecule type" value="Genomic_DNA"/>
</dbReference>
<evidence type="ECO:0000256" key="3">
    <source>
        <dbReference type="ARBA" id="ARBA00022692"/>
    </source>
</evidence>
<dbReference type="eggNOG" id="COG2244">
    <property type="taxonomic scope" value="Bacteria"/>
</dbReference>
<feature type="transmembrane region" description="Helical" evidence="6">
    <location>
        <begin position="132"/>
        <end position="152"/>
    </location>
</feature>
<feature type="transmembrane region" description="Helical" evidence="6">
    <location>
        <begin position="407"/>
        <end position="428"/>
    </location>
</feature>
<organism evidence="7 8">
    <name type="scientific">Campylobacter gracilis RM3268</name>
    <dbReference type="NCBI Taxonomy" id="553220"/>
    <lineage>
        <taxon>Bacteria</taxon>
        <taxon>Pseudomonadati</taxon>
        <taxon>Campylobacterota</taxon>
        <taxon>Epsilonproteobacteria</taxon>
        <taxon>Campylobacterales</taxon>
        <taxon>Campylobacteraceae</taxon>
        <taxon>Campylobacter</taxon>
    </lineage>
</organism>
<feature type="transmembrane region" description="Helical" evidence="6">
    <location>
        <begin position="348"/>
        <end position="372"/>
    </location>
</feature>
<feature type="transmembrane region" description="Helical" evidence="6">
    <location>
        <begin position="233"/>
        <end position="251"/>
    </location>
</feature>
<feature type="transmembrane region" description="Helical" evidence="6">
    <location>
        <begin position="191"/>
        <end position="212"/>
    </location>
</feature>
<feature type="transmembrane region" description="Helical" evidence="6">
    <location>
        <begin position="440"/>
        <end position="465"/>
    </location>
</feature>
<accession>C8PLL0</accession>
<dbReference type="RefSeq" id="WP_005873298.1">
    <property type="nucleotide sequence ID" value="NZ_ACYG01000032.1"/>
</dbReference>
<keyword evidence="3 6" id="KW-0812">Transmembrane</keyword>
<dbReference type="Proteomes" id="UP000005709">
    <property type="component" value="Unassembled WGS sequence"/>
</dbReference>